<evidence type="ECO:0000313" key="6">
    <source>
        <dbReference type="Proteomes" id="UP001187192"/>
    </source>
</evidence>
<dbReference type="AlphaFoldDB" id="A0AA87ZNW3"/>
<name>A0AA87ZNW3_FICCA</name>
<organism evidence="3 6">
    <name type="scientific">Ficus carica</name>
    <name type="common">Common fig</name>
    <dbReference type="NCBI Taxonomy" id="3494"/>
    <lineage>
        <taxon>Eukaryota</taxon>
        <taxon>Viridiplantae</taxon>
        <taxon>Streptophyta</taxon>
        <taxon>Embryophyta</taxon>
        <taxon>Tracheophyta</taxon>
        <taxon>Spermatophyta</taxon>
        <taxon>Magnoliopsida</taxon>
        <taxon>eudicotyledons</taxon>
        <taxon>Gunneridae</taxon>
        <taxon>Pentapetalae</taxon>
        <taxon>rosids</taxon>
        <taxon>fabids</taxon>
        <taxon>Rosales</taxon>
        <taxon>Moraceae</taxon>
        <taxon>Ficeae</taxon>
        <taxon>Ficus</taxon>
    </lineage>
</organism>
<feature type="transmembrane region" description="Helical" evidence="1">
    <location>
        <begin position="12"/>
        <end position="34"/>
    </location>
</feature>
<evidence type="ECO:0000313" key="2">
    <source>
        <dbReference type="EMBL" id="GMN36733.1"/>
    </source>
</evidence>
<keyword evidence="1" id="KW-1133">Transmembrane helix</keyword>
<gene>
    <name evidence="2" type="ORF">TIFTF001_042499</name>
    <name evidence="3" type="ORF">TIFTF001_042500</name>
    <name evidence="4" type="ORF">TIFTF001_042503</name>
    <name evidence="5" type="ORF">TIFTF001_042504</name>
</gene>
<dbReference type="EMBL" id="BTGU01002338">
    <property type="protein sequence ID" value="GMN36759.1"/>
    <property type="molecule type" value="Genomic_DNA"/>
</dbReference>
<dbReference type="EMBL" id="BTGU01002339">
    <property type="protein sequence ID" value="GMN36765.1"/>
    <property type="molecule type" value="Genomic_DNA"/>
</dbReference>
<dbReference type="EMBL" id="BTGU01002336">
    <property type="protein sequence ID" value="GMN36740.1"/>
    <property type="molecule type" value="Genomic_DNA"/>
</dbReference>
<proteinExistence type="predicted"/>
<reference evidence="3" key="1">
    <citation type="submission" date="2023-07" db="EMBL/GenBank/DDBJ databases">
        <title>draft genome sequence of fig (Ficus carica).</title>
        <authorList>
            <person name="Takahashi T."/>
            <person name="Nishimura K."/>
        </authorList>
    </citation>
    <scope>NUCLEOTIDE SEQUENCE</scope>
</reference>
<evidence type="ECO:0000313" key="5">
    <source>
        <dbReference type="EMBL" id="GMN36765.1"/>
    </source>
</evidence>
<keyword evidence="1" id="KW-0472">Membrane</keyword>
<evidence type="ECO:0000313" key="4">
    <source>
        <dbReference type="EMBL" id="GMN36759.1"/>
    </source>
</evidence>
<accession>A0AA87ZNW3</accession>
<dbReference type="EMBL" id="BTGU01002335">
    <property type="protein sequence ID" value="GMN36733.1"/>
    <property type="molecule type" value="Genomic_DNA"/>
</dbReference>
<evidence type="ECO:0000313" key="3">
    <source>
        <dbReference type="EMBL" id="GMN36740.1"/>
    </source>
</evidence>
<keyword evidence="6" id="KW-1185">Reference proteome</keyword>
<evidence type="ECO:0000256" key="1">
    <source>
        <dbReference type="SAM" id="Phobius"/>
    </source>
</evidence>
<dbReference type="Proteomes" id="UP001187192">
    <property type="component" value="Unassembled WGS sequence"/>
</dbReference>
<keyword evidence="1" id="KW-0812">Transmembrane</keyword>
<comment type="caution">
    <text evidence="3">The sequence shown here is derived from an EMBL/GenBank/DDBJ whole genome shotgun (WGS) entry which is preliminary data.</text>
</comment>
<protein>
    <submittedName>
        <fullName evidence="3">Uncharacterized protein</fullName>
    </submittedName>
</protein>
<sequence length="78" mass="8475">MSPTNVSDLPKVVVAGNGVVFAIFNLIAMQLYLWPYPACGIIFSGDGSFYVIPNSGNWFDRDSRPHTTEGIVISPTLV</sequence>